<dbReference type="RefSeq" id="WP_394509427.1">
    <property type="nucleotide sequence ID" value="NZ_JBIGHX010000001.1"/>
</dbReference>
<keyword evidence="6" id="KW-1185">Reference proteome</keyword>
<dbReference type="InterPro" id="IPR000160">
    <property type="entry name" value="GGDEF_dom"/>
</dbReference>
<protein>
    <submittedName>
        <fullName evidence="5">Bifunctional diguanylate cyclase/phosphodiesterase</fullName>
    </submittedName>
</protein>
<feature type="domain" description="GGDEF" evidence="3">
    <location>
        <begin position="297"/>
        <end position="434"/>
    </location>
</feature>
<evidence type="ECO:0000313" key="5">
    <source>
        <dbReference type="EMBL" id="MFG6460620.1"/>
    </source>
</evidence>
<dbReference type="InterPro" id="IPR029787">
    <property type="entry name" value="Nucleotide_cyclase"/>
</dbReference>
<organism evidence="5 6">
    <name type="scientific">Pelomonas lactea</name>
    <dbReference type="NCBI Taxonomy" id="3299030"/>
    <lineage>
        <taxon>Bacteria</taxon>
        <taxon>Pseudomonadati</taxon>
        <taxon>Pseudomonadota</taxon>
        <taxon>Betaproteobacteria</taxon>
        <taxon>Burkholderiales</taxon>
        <taxon>Sphaerotilaceae</taxon>
        <taxon>Roseateles</taxon>
    </lineage>
</organism>
<dbReference type="SUPFAM" id="SSF141868">
    <property type="entry name" value="EAL domain-like"/>
    <property type="match status" value="1"/>
</dbReference>
<dbReference type="Pfam" id="PF00990">
    <property type="entry name" value="GGDEF"/>
    <property type="match status" value="1"/>
</dbReference>
<feature type="transmembrane region" description="Helical" evidence="1">
    <location>
        <begin position="81"/>
        <end position="101"/>
    </location>
</feature>
<feature type="transmembrane region" description="Helical" evidence="1">
    <location>
        <begin position="46"/>
        <end position="69"/>
    </location>
</feature>
<keyword evidence="1" id="KW-0812">Transmembrane</keyword>
<evidence type="ECO:0000259" key="4">
    <source>
        <dbReference type="PROSITE" id="PS50924"/>
    </source>
</evidence>
<dbReference type="PROSITE" id="PS50887">
    <property type="entry name" value="GGDEF"/>
    <property type="match status" value="1"/>
</dbReference>
<dbReference type="Proteomes" id="UP001606302">
    <property type="component" value="Unassembled WGS sequence"/>
</dbReference>
<dbReference type="Pfam" id="PF00563">
    <property type="entry name" value="EAL"/>
    <property type="match status" value="1"/>
</dbReference>
<evidence type="ECO:0000259" key="2">
    <source>
        <dbReference type="PROSITE" id="PS50883"/>
    </source>
</evidence>
<proteinExistence type="predicted"/>
<keyword evidence="1" id="KW-1133">Transmembrane helix</keyword>
<feature type="domain" description="EAL" evidence="2">
    <location>
        <begin position="443"/>
        <end position="699"/>
    </location>
</feature>
<dbReference type="Gene3D" id="3.20.20.450">
    <property type="entry name" value="EAL domain"/>
    <property type="match status" value="1"/>
</dbReference>
<keyword evidence="1" id="KW-0472">Membrane</keyword>
<name>A0ABW7GFJ4_9BURK</name>
<dbReference type="PANTHER" id="PTHR44757:SF2">
    <property type="entry name" value="BIOFILM ARCHITECTURE MAINTENANCE PROTEIN MBAA"/>
    <property type="match status" value="1"/>
</dbReference>
<dbReference type="CDD" id="cd01948">
    <property type="entry name" value="EAL"/>
    <property type="match status" value="1"/>
</dbReference>
<evidence type="ECO:0000313" key="6">
    <source>
        <dbReference type="Proteomes" id="UP001606302"/>
    </source>
</evidence>
<dbReference type="SMART" id="SM00267">
    <property type="entry name" value="GGDEF"/>
    <property type="match status" value="1"/>
</dbReference>
<dbReference type="InterPro" id="IPR001633">
    <property type="entry name" value="EAL_dom"/>
</dbReference>
<evidence type="ECO:0000259" key="3">
    <source>
        <dbReference type="PROSITE" id="PS50887"/>
    </source>
</evidence>
<dbReference type="InterPro" id="IPR035919">
    <property type="entry name" value="EAL_sf"/>
</dbReference>
<dbReference type="NCBIfam" id="TIGR00254">
    <property type="entry name" value="GGDEF"/>
    <property type="match status" value="1"/>
</dbReference>
<evidence type="ECO:0000256" key="1">
    <source>
        <dbReference type="PROSITE-ProRule" id="PRU00244"/>
    </source>
</evidence>
<dbReference type="InterPro" id="IPR043128">
    <property type="entry name" value="Rev_trsase/Diguanyl_cyclase"/>
</dbReference>
<dbReference type="Pfam" id="PF03707">
    <property type="entry name" value="MHYT"/>
    <property type="match status" value="3"/>
</dbReference>
<feature type="domain" description="MHYT" evidence="4">
    <location>
        <begin position="10"/>
        <end position="204"/>
    </location>
</feature>
<sequence length="723" mass="76573">MPVADLALRFDPGVVVLSYLTAAFASYVALDLAQRVRTPDAQTAKVWWFAGSLSMGSGIWAMHFIGMLALKLPFATGYDKAITALSWLAAVAVSAIALRVAALDRLTVKRLTLGAVSMGAGICGMHYTGMAALVLAPGIRWHWGLVAASAGVATGAAAAALIIFFWLRRLSAAQARQGQLAAALVMGAAVAGMHYTGMAAAGIAEGSVCLSTNGLRGDNLAALVASATLALLLLTLFTSLLDTRLRRRAAGLQQSLHEATTELAEQALRDPLTGLSNRQLLDDRISHAIARGRRDGTGVAVLMLNLDGFKPVNDSFGHAAGDAVLREVAARLQAQARGHDTLARLGADEFVVLLEGEAGEATLAQIAQRLLDALAEPMATGTGEASQPLRLSASIGIAVHSGSDIASRILIGQADSAAQSVKRSGGNGFAFFEAHMQDGVRDQLELARDLRAALEAGGAGLALHYQPKVAGDTARVLGVEALLRWQHPRRGPVSPGAFIPVAERFGLIIALGDWVIDEACRQIADWRGQGLKLRVAINLSVQQLRQPEALLQRLQQALARHQLTAAQLSCEITESVAMADAAATERVLQRLGALGVSLSIDDFGTGYSSLAYLRRLPVSQLKIDRSFIQDLETSADARAIVKAVIELAHALSLEVVAEGVETEGQAAVLRAKRCDKLQGFLFARPMPAQELAQWALRSQQPDARQDFSDSVFDDQMVMRSGAT</sequence>
<dbReference type="Gene3D" id="3.30.70.270">
    <property type="match status" value="1"/>
</dbReference>
<accession>A0ABW7GFJ4</accession>
<feature type="transmembrane region" description="Helical" evidence="1">
    <location>
        <begin position="179"/>
        <end position="200"/>
    </location>
</feature>
<feature type="transmembrane region" description="Helical" evidence="1">
    <location>
        <begin position="220"/>
        <end position="241"/>
    </location>
</feature>
<reference evidence="5 6" key="1">
    <citation type="submission" date="2024-08" db="EMBL/GenBank/DDBJ databases">
        <authorList>
            <person name="Lu H."/>
        </authorList>
    </citation>
    <scope>NUCLEOTIDE SEQUENCE [LARGE SCALE GENOMIC DNA]</scope>
    <source>
        <strain evidence="5 6">DXS20W</strain>
    </source>
</reference>
<dbReference type="InterPro" id="IPR052155">
    <property type="entry name" value="Biofilm_reg_signaling"/>
</dbReference>
<dbReference type="EMBL" id="JBIGHX010000001">
    <property type="protein sequence ID" value="MFG6460620.1"/>
    <property type="molecule type" value="Genomic_DNA"/>
</dbReference>
<dbReference type="SMART" id="SM00052">
    <property type="entry name" value="EAL"/>
    <property type="match status" value="1"/>
</dbReference>
<gene>
    <name evidence="5" type="ORF">ACG04Q_03485</name>
</gene>
<comment type="caution">
    <text evidence="5">The sequence shown here is derived from an EMBL/GenBank/DDBJ whole genome shotgun (WGS) entry which is preliminary data.</text>
</comment>
<dbReference type="PANTHER" id="PTHR44757">
    <property type="entry name" value="DIGUANYLATE CYCLASE DGCP"/>
    <property type="match status" value="1"/>
</dbReference>
<feature type="transmembrane region" description="Helical" evidence="1">
    <location>
        <begin position="141"/>
        <end position="167"/>
    </location>
</feature>
<dbReference type="PROSITE" id="PS50924">
    <property type="entry name" value="MHYT"/>
    <property type="match status" value="1"/>
</dbReference>
<dbReference type="PROSITE" id="PS50883">
    <property type="entry name" value="EAL"/>
    <property type="match status" value="1"/>
</dbReference>
<dbReference type="CDD" id="cd01949">
    <property type="entry name" value="GGDEF"/>
    <property type="match status" value="1"/>
</dbReference>
<dbReference type="InterPro" id="IPR005330">
    <property type="entry name" value="MHYT_dom"/>
</dbReference>
<dbReference type="SUPFAM" id="SSF55073">
    <property type="entry name" value="Nucleotide cyclase"/>
    <property type="match status" value="1"/>
</dbReference>
<feature type="transmembrane region" description="Helical" evidence="1">
    <location>
        <begin position="12"/>
        <end position="34"/>
    </location>
</feature>
<feature type="transmembrane region" description="Helical" evidence="1">
    <location>
        <begin position="113"/>
        <end position="135"/>
    </location>
</feature>